<dbReference type="FunFam" id="1.20.140.10:FF:000019">
    <property type="entry name" value="Acyl-CoA dehydrogenase"/>
    <property type="match status" value="1"/>
</dbReference>
<dbReference type="SUPFAM" id="SSF47203">
    <property type="entry name" value="Acyl-CoA dehydrogenase C-terminal domain-like"/>
    <property type="match status" value="1"/>
</dbReference>
<evidence type="ECO:0000256" key="4">
    <source>
        <dbReference type="ARBA" id="ARBA00022827"/>
    </source>
</evidence>
<feature type="domain" description="Acyl-CoA oxidase/dehydrogenase middle" evidence="9">
    <location>
        <begin position="151"/>
        <end position="244"/>
    </location>
</feature>
<feature type="domain" description="Acyl-CoA dehydrogenase-like C-terminal" evidence="11">
    <location>
        <begin position="469"/>
        <end position="571"/>
    </location>
</feature>
<dbReference type="InterPro" id="IPR046373">
    <property type="entry name" value="Acyl-CoA_Oxase/DH_mid-dom_sf"/>
</dbReference>
<comment type="caution">
    <text evidence="12">The sequence shown here is derived from an EMBL/GenBank/DDBJ whole genome shotgun (WGS) entry which is preliminary data.</text>
</comment>
<evidence type="ECO:0000256" key="3">
    <source>
        <dbReference type="ARBA" id="ARBA00022630"/>
    </source>
</evidence>
<keyword evidence="4 7" id="KW-0274">FAD</keyword>
<dbReference type="Pfam" id="PF00441">
    <property type="entry name" value="Acyl-CoA_dh_1"/>
    <property type="match status" value="1"/>
</dbReference>
<proteinExistence type="inferred from homology"/>
<evidence type="ECO:0000256" key="6">
    <source>
        <dbReference type="ARBA" id="ARBA00052546"/>
    </source>
</evidence>
<evidence type="ECO:0000313" key="13">
    <source>
        <dbReference type="Proteomes" id="UP000654993"/>
    </source>
</evidence>
<dbReference type="Gene3D" id="2.40.110.10">
    <property type="entry name" value="Butyryl-CoA Dehydrogenase, subunit A, domain 2"/>
    <property type="match status" value="1"/>
</dbReference>
<dbReference type="EMBL" id="BMAQ01000001">
    <property type="protein sequence ID" value="GFR36743.1"/>
    <property type="molecule type" value="Genomic_DNA"/>
</dbReference>
<dbReference type="GO" id="GO:0050660">
    <property type="term" value="F:flavin adenine dinucleotide binding"/>
    <property type="evidence" value="ECO:0007669"/>
    <property type="project" value="InterPro"/>
</dbReference>
<keyword evidence="5 7" id="KW-0560">Oxidoreductase</keyword>
<dbReference type="Gene3D" id="1.20.140.10">
    <property type="entry name" value="Butyryl-CoA Dehydrogenase, subunit A, domain 3"/>
    <property type="match status" value="2"/>
</dbReference>
<name>A0A916VEG3_9BACL</name>
<organism evidence="12 13">
    <name type="scientific">Insulibacter thermoxylanivorax</name>
    <dbReference type="NCBI Taxonomy" id="2749268"/>
    <lineage>
        <taxon>Bacteria</taxon>
        <taxon>Bacillati</taxon>
        <taxon>Bacillota</taxon>
        <taxon>Bacilli</taxon>
        <taxon>Bacillales</taxon>
        <taxon>Paenibacillaceae</taxon>
        <taxon>Insulibacter</taxon>
    </lineage>
</organism>
<protein>
    <submittedName>
        <fullName evidence="12">Acyl-CoA dehydrogenase</fullName>
    </submittedName>
</protein>
<dbReference type="FunFam" id="1.10.540.10:FF:000001">
    <property type="entry name" value="Very long-chain-specific acyl-CoA dehydrogenase, mitochondrial"/>
    <property type="match status" value="1"/>
</dbReference>
<accession>A0A916VEG3</accession>
<dbReference type="Gene3D" id="1.10.540.10">
    <property type="entry name" value="Acyl-CoA dehydrogenase/oxidase, N-terminal domain"/>
    <property type="match status" value="1"/>
</dbReference>
<dbReference type="SUPFAM" id="SSF56645">
    <property type="entry name" value="Acyl-CoA dehydrogenase NM domain-like"/>
    <property type="match status" value="1"/>
</dbReference>
<dbReference type="InterPro" id="IPR006091">
    <property type="entry name" value="Acyl-CoA_Oxase/DH_mid-dom"/>
</dbReference>
<evidence type="ECO:0000256" key="2">
    <source>
        <dbReference type="ARBA" id="ARBA00009347"/>
    </source>
</evidence>
<evidence type="ECO:0000313" key="12">
    <source>
        <dbReference type="EMBL" id="GFR36743.1"/>
    </source>
</evidence>
<evidence type="ECO:0000256" key="5">
    <source>
        <dbReference type="ARBA" id="ARBA00023002"/>
    </source>
</evidence>
<comment type="cofactor">
    <cofactor evidence="1 7">
        <name>FAD</name>
        <dbReference type="ChEBI" id="CHEBI:57692"/>
    </cofactor>
</comment>
<dbReference type="PANTHER" id="PTHR43884:SF12">
    <property type="entry name" value="ISOVALERYL-COA DEHYDROGENASE, MITOCHONDRIAL-RELATED"/>
    <property type="match status" value="1"/>
</dbReference>
<dbReference type="PROSITE" id="PS00073">
    <property type="entry name" value="ACYL_COA_DH_2"/>
    <property type="match status" value="1"/>
</dbReference>
<evidence type="ECO:0000256" key="7">
    <source>
        <dbReference type="RuleBase" id="RU362125"/>
    </source>
</evidence>
<dbReference type="InterPro" id="IPR009100">
    <property type="entry name" value="AcylCoA_DH/oxidase_NM_dom_sf"/>
</dbReference>
<reference evidence="12" key="2">
    <citation type="journal article" date="2021" name="Data Brief">
        <title>Draft genome sequence data of the facultative, thermophilic, xylanolytic bacterium Paenibacillus sp. strain DA-C8.</title>
        <authorList>
            <person name="Chhe C."/>
            <person name="Uke A."/>
            <person name="Baramee S."/>
            <person name="Ungkulpasvich U."/>
            <person name="Tachaapaikoon C."/>
            <person name="Pason P."/>
            <person name="Waeonukul R."/>
            <person name="Ratanakhanokchai K."/>
            <person name="Kosugi A."/>
        </authorList>
    </citation>
    <scope>NUCLEOTIDE SEQUENCE</scope>
    <source>
        <strain evidence="12">DA-C8</strain>
    </source>
</reference>
<keyword evidence="3 7" id="KW-0285">Flavoprotein</keyword>
<evidence type="ECO:0000259" key="8">
    <source>
        <dbReference type="Pfam" id="PF00441"/>
    </source>
</evidence>
<feature type="domain" description="Acyl-CoA dehydrogenase/oxidase C-terminal" evidence="8">
    <location>
        <begin position="256"/>
        <end position="419"/>
    </location>
</feature>
<gene>
    <name evidence="12" type="ORF">PRECH8_00390</name>
</gene>
<dbReference type="Proteomes" id="UP000654993">
    <property type="component" value="Unassembled WGS sequence"/>
</dbReference>
<dbReference type="InterPro" id="IPR006089">
    <property type="entry name" value="Acyl-CoA_DH_CS"/>
</dbReference>
<sequence>MSNQHNKMPDKKIPGGGFVIEDADDRAVVFPEDLSEEQRMIGMTTDEFITQDVLTHDAAIESLNYELTVQLLRKAGELGLLAADVPESYGGLGLDKISTTLISERLARGSSFSLSLGAHVGIGTLPIVYFGSDEQKRRYLPKLASGEWIAAYCLTEPSSGSDALGAKTTAKLAEDGTHYIVTGQKQFITNAGFADLFIVYAKVDGERFSTFIIERDREGVIIGPEEKKMGIKGSSTCPLILDHVRVPAENLLWEAGKGHLIAFNILNIGRFKLAAGCLGACKEALALAAEYANLRQQFGQPIASFPLIRRKLADMNIRTFVLESMVYRTAGLLDAALSAIDLKEEGSGLAAAKAISEYAIECSINKVFGSEALDYVADEGVQIHGGYGYIQEYKIERIYRDSRINRIFEGTNEINRLLIPGTLLKRAMKGELPLMQNLQNLQSELLTYMPALDFGDEPLAEETHLLTMAKKIFLMTGGLAVQRYQLALEQEQEILADLADMMIAIYAAESALLRAKKLQEQGGEAKAACAAAMASAYVHESFAAVEALARRCLSSMESGDALRTQLSILKKLSRRNPVNLTQLKRQIAERVVKEESYVV</sequence>
<dbReference type="PROSITE" id="PS00072">
    <property type="entry name" value="ACYL_COA_DH_1"/>
    <property type="match status" value="1"/>
</dbReference>
<dbReference type="AlphaFoldDB" id="A0A916VEG3"/>
<comment type="catalytic activity">
    <reaction evidence="6">
        <text>a 2,3-saturated acyl-CoA + A = a 2,3-dehydroacyl-CoA + AH2</text>
        <dbReference type="Rhea" id="RHEA:48608"/>
        <dbReference type="ChEBI" id="CHEBI:13193"/>
        <dbReference type="ChEBI" id="CHEBI:17499"/>
        <dbReference type="ChEBI" id="CHEBI:60015"/>
        <dbReference type="ChEBI" id="CHEBI:65111"/>
    </reaction>
</comment>
<evidence type="ECO:0000256" key="1">
    <source>
        <dbReference type="ARBA" id="ARBA00001974"/>
    </source>
</evidence>
<evidence type="ECO:0000259" key="9">
    <source>
        <dbReference type="Pfam" id="PF02770"/>
    </source>
</evidence>
<comment type="similarity">
    <text evidence="2 7">Belongs to the acyl-CoA dehydrogenase family.</text>
</comment>
<dbReference type="InterPro" id="IPR036250">
    <property type="entry name" value="AcylCo_DH-like_C"/>
</dbReference>
<dbReference type="RefSeq" id="WP_242457347.1">
    <property type="nucleotide sequence ID" value="NZ_BMAQ01000001.1"/>
</dbReference>
<evidence type="ECO:0000259" key="11">
    <source>
        <dbReference type="Pfam" id="PF21263"/>
    </source>
</evidence>
<dbReference type="InterPro" id="IPR049426">
    <property type="entry name" value="Acyl-CoA-dh-like_C"/>
</dbReference>
<reference evidence="12" key="1">
    <citation type="submission" date="2020-08" db="EMBL/GenBank/DDBJ databases">
        <authorList>
            <person name="Uke A."/>
            <person name="Chhe C."/>
            <person name="Baramee S."/>
            <person name="Kosugi A."/>
        </authorList>
    </citation>
    <scope>NUCLEOTIDE SEQUENCE</scope>
    <source>
        <strain evidence="12">DA-C8</strain>
    </source>
</reference>
<dbReference type="InterPro" id="IPR009075">
    <property type="entry name" value="AcylCo_DH/oxidase_C"/>
</dbReference>
<feature type="domain" description="Acyl-CoA dehydrogenase/oxidase N-terminal" evidence="10">
    <location>
        <begin position="35"/>
        <end position="147"/>
    </location>
</feature>
<dbReference type="PANTHER" id="PTHR43884">
    <property type="entry name" value="ACYL-COA DEHYDROGENASE"/>
    <property type="match status" value="1"/>
</dbReference>
<dbReference type="InterPro" id="IPR037069">
    <property type="entry name" value="AcylCoA_DH/ox_N_sf"/>
</dbReference>
<evidence type="ECO:0000259" key="10">
    <source>
        <dbReference type="Pfam" id="PF02771"/>
    </source>
</evidence>
<dbReference type="GO" id="GO:0003995">
    <property type="term" value="F:acyl-CoA dehydrogenase activity"/>
    <property type="evidence" value="ECO:0007669"/>
    <property type="project" value="InterPro"/>
</dbReference>
<dbReference type="Pfam" id="PF21263">
    <property type="entry name" value="Acyl-CoA-dh_C"/>
    <property type="match status" value="1"/>
</dbReference>
<dbReference type="Pfam" id="PF02771">
    <property type="entry name" value="Acyl-CoA_dh_N"/>
    <property type="match status" value="1"/>
</dbReference>
<dbReference type="Pfam" id="PF02770">
    <property type="entry name" value="Acyl-CoA_dh_M"/>
    <property type="match status" value="1"/>
</dbReference>
<keyword evidence="13" id="KW-1185">Reference proteome</keyword>
<dbReference type="InterPro" id="IPR013786">
    <property type="entry name" value="AcylCoA_DH/ox_N"/>
</dbReference>